<dbReference type="InterPro" id="IPR016035">
    <property type="entry name" value="Acyl_Trfase/lysoPLipase"/>
</dbReference>
<feature type="short sequence motif" description="DGA/G" evidence="4">
    <location>
        <begin position="171"/>
        <end position="173"/>
    </location>
</feature>
<dbReference type="SUPFAM" id="SSF52151">
    <property type="entry name" value="FabD/lysophospholipase-like"/>
    <property type="match status" value="1"/>
</dbReference>
<comment type="caution">
    <text evidence="6">The sequence shown here is derived from an EMBL/GenBank/DDBJ whole genome shotgun (WGS) entry which is preliminary data.</text>
</comment>
<evidence type="ECO:0000259" key="5">
    <source>
        <dbReference type="PROSITE" id="PS51635"/>
    </source>
</evidence>
<reference evidence="7" key="1">
    <citation type="journal article" date="2019" name="Int. J. Syst. Evol. Microbiol.">
        <title>The Global Catalogue of Microorganisms (GCM) 10K type strain sequencing project: providing services to taxonomists for standard genome sequencing and annotation.</title>
        <authorList>
            <consortium name="The Broad Institute Genomics Platform"/>
            <consortium name="The Broad Institute Genome Sequencing Center for Infectious Disease"/>
            <person name="Wu L."/>
            <person name="Ma J."/>
        </authorList>
    </citation>
    <scope>NUCLEOTIDE SEQUENCE [LARGE SCALE GENOMIC DNA]</scope>
    <source>
        <strain evidence="7">KCTC 32255</strain>
    </source>
</reference>
<dbReference type="Proteomes" id="UP001596337">
    <property type="component" value="Unassembled WGS sequence"/>
</dbReference>
<evidence type="ECO:0000256" key="1">
    <source>
        <dbReference type="ARBA" id="ARBA00022801"/>
    </source>
</evidence>
<accession>A0ABW2BTP1</accession>
<evidence type="ECO:0000313" key="7">
    <source>
        <dbReference type="Proteomes" id="UP001596337"/>
    </source>
</evidence>
<feature type="short sequence motif" description="GXGXXG" evidence="4">
    <location>
        <begin position="17"/>
        <end position="22"/>
    </location>
</feature>
<keyword evidence="7" id="KW-1185">Reference proteome</keyword>
<dbReference type="Gene3D" id="3.40.1090.10">
    <property type="entry name" value="Cytosolic phospholipase A2 catalytic domain"/>
    <property type="match status" value="1"/>
</dbReference>
<organism evidence="6 7">
    <name type="scientific">Haloechinothrix salitolerans</name>
    <dbReference type="NCBI Taxonomy" id="926830"/>
    <lineage>
        <taxon>Bacteria</taxon>
        <taxon>Bacillati</taxon>
        <taxon>Actinomycetota</taxon>
        <taxon>Actinomycetes</taxon>
        <taxon>Pseudonocardiales</taxon>
        <taxon>Pseudonocardiaceae</taxon>
        <taxon>Haloechinothrix</taxon>
    </lineage>
</organism>
<feature type="domain" description="PNPLA" evidence="5">
    <location>
        <begin position="13"/>
        <end position="184"/>
    </location>
</feature>
<keyword evidence="2 4" id="KW-0442">Lipid degradation</keyword>
<dbReference type="EMBL" id="JBHSXX010000001">
    <property type="protein sequence ID" value="MFC6865929.1"/>
    <property type="molecule type" value="Genomic_DNA"/>
</dbReference>
<dbReference type="InterPro" id="IPR050301">
    <property type="entry name" value="NTE"/>
</dbReference>
<sequence length="299" mass="31797">MTDASSGDAGVAFVLSGGGSLGAIQVGMLQALYERDIVPDLVAAASAGALNGAFLASRPETSATADRLAEVWSGLETNDVFPFNPLTALLGALGCKDHVVSSSKLRELIEEWIELDDLGDARIPLHVIATDLLSGAELRLSEGPVTSAVLASAALPGVFPPVRRGRWVLVDGGITNNTPLSHAIALGAHKVYVLPTGYTCTLEKPPRGALGVALQSLNVLIQQRLVLDIQRVPESVELVVLPPLCPLDVVPVDLSRGEELIRRSREQSRHFLDNLPDERHVVPELMRRVVHPHADAGRG</sequence>
<evidence type="ECO:0000256" key="3">
    <source>
        <dbReference type="ARBA" id="ARBA00023098"/>
    </source>
</evidence>
<protein>
    <submittedName>
        <fullName evidence="6">Patatin-like phospholipase family protein</fullName>
    </submittedName>
</protein>
<comment type="caution">
    <text evidence="4">Lacks conserved residue(s) required for the propagation of feature annotation.</text>
</comment>
<dbReference type="PROSITE" id="PS51635">
    <property type="entry name" value="PNPLA"/>
    <property type="match status" value="1"/>
</dbReference>
<keyword evidence="3 4" id="KW-0443">Lipid metabolism</keyword>
<dbReference type="Pfam" id="PF01734">
    <property type="entry name" value="Patatin"/>
    <property type="match status" value="1"/>
</dbReference>
<proteinExistence type="predicted"/>
<feature type="active site" description="Nucleophile" evidence="4">
    <location>
        <position position="46"/>
    </location>
</feature>
<dbReference type="CDD" id="cd07209">
    <property type="entry name" value="Pat_hypo_Ecoli_Z1214_like"/>
    <property type="match status" value="1"/>
</dbReference>
<dbReference type="PANTHER" id="PTHR14226:SF29">
    <property type="entry name" value="NEUROPATHY TARGET ESTERASE SWS"/>
    <property type="match status" value="1"/>
</dbReference>
<name>A0ABW2BTP1_9PSEU</name>
<evidence type="ECO:0000313" key="6">
    <source>
        <dbReference type="EMBL" id="MFC6865929.1"/>
    </source>
</evidence>
<keyword evidence="1 4" id="KW-0378">Hydrolase</keyword>
<feature type="active site" description="Proton acceptor" evidence="4">
    <location>
        <position position="171"/>
    </location>
</feature>
<evidence type="ECO:0000256" key="2">
    <source>
        <dbReference type="ARBA" id="ARBA00022963"/>
    </source>
</evidence>
<dbReference type="InterPro" id="IPR002641">
    <property type="entry name" value="PNPLA_dom"/>
</dbReference>
<dbReference type="RefSeq" id="WP_345402552.1">
    <property type="nucleotide sequence ID" value="NZ_BAABLA010000111.1"/>
</dbReference>
<gene>
    <name evidence="6" type="ORF">ACFQGD_02075</name>
</gene>
<evidence type="ECO:0000256" key="4">
    <source>
        <dbReference type="PROSITE-ProRule" id="PRU01161"/>
    </source>
</evidence>
<dbReference type="PANTHER" id="PTHR14226">
    <property type="entry name" value="NEUROPATHY TARGET ESTERASE/SWISS CHEESE D.MELANOGASTER"/>
    <property type="match status" value="1"/>
</dbReference>